<evidence type="ECO:0000256" key="1">
    <source>
        <dbReference type="SAM" id="MobiDB-lite"/>
    </source>
</evidence>
<accession>A0A8G0PK00</accession>
<evidence type="ECO:0000313" key="3">
    <source>
        <dbReference type="Proteomes" id="UP000826661"/>
    </source>
</evidence>
<evidence type="ECO:0000313" key="2">
    <source>
        <dbReference type="EMBL" id="QYT02090.1"/>
    </source>
</evidence>
<gene>
    <name evidence="2" type="ORF">H0G86_009096</name>
</gene>
<organism evidence="2 3">
    <name type="scientific">Trichoderma simmonsii</name>
    <dbReference type="NCBI Taxonomy" id="1491479"/>
    <lineage>
        <taxon>Eukaryota</taxon>
        <taxon>Fungi</taxon>
        <taxon>Dikarya</taxon>
        <taxon>Ascomycota</taxon>
        <taxon>Pezizomycotina</taxon>
        <taxon>Sordariomycetes</taxon>
        <taxon>Hypocreomycetidae</taxon>
        <taxon>Hypocreales</taxon>
        <taxon>Hypocreaceae</taxon>
        <taxon>Trichoderma</taxon>
    </lineage>
</organism>
<feature type="compositionally biased region" description="Basic and acidic residues" evidence="1">
    <location>
        <begin position="9"/>
        <end position="22"/>
    </location>
</feature>
<protein>
    <submittedName>
        <fullName evidence="2">Uncharacterized protein</fullName>
    </submittedName>
</protein>
<name>A0A8G0PK00_9HYPO</name>
<dbReference type="EMBL" id="CP075868">
    <property type="protein sequence ID" value="QYT02090.1"/>
    <property type="molecule type" value="Genomic_DNA"/>
</dbReference>
<dbReference type="Proteomes" id="UP000826661">
    <property type="component" value="Chromosome V"/>
</dbReference>
<reference evidence="2 3" key="1">
    <citation type="journal article" date="2021" name="BMC Genomics">
        <title>Telomere-to-telomere genome assembly of asparaginase-producing Trichoderma simmonsii.</title>
        <authorList>
            <person name="Chung D."/>
            <person name="Kwon Y.M."/>
            <person name="Yang Y."/>
        </authorList>
    </citation>
    <scope>NUCLEOTIDE SEQUENCE [LARGE SCALE GENOMIC DNA]</scope>
    <source>
        <strain evidence="2 3">GH-Sj1</strain>
    </source>
</reference>
<dbReference type="AlphaFoldDB" id="A0A8G0PK00"/>
<feature type="region of interest" description="Disordered" evidence="1">
    <location>
        <begin position="1"/>
        <end position="25"/>
    </location>
</feature>
<proteinExistence type="predicted"/>
<sequence length="105" mass="11809">MPAAAHSLSNEERSSRLGRDAVRPGGVFLRSRKRKSEIEVECRVSGRSRGRAQGRRREVAREGEQTEYNLAMMRKNTNEIHSGEMQLVNEDEAEPSARAVGPKMD</sequence>
<keyword evidence="3" id="KW-1185">Reference proteome</keyword>